<evidence type="ECO:0000313" key="3">
    <source>
        <dbReference type="Proteomes" id="UP000824259"/>
    </source>
</evidence>
<reference evidence="2" key="2">
    <citation type="submission" date="2021-04" db="EMBL/GenBank/DDBJ databases">
        <authorList>
            <person name="Gilroy R."/>
        </authorList>
    </citation>
    <scope>NUCLEOTIDE SEQUENCE</scope>
    <source>
        <strain evidence="2">CHK169-11906</strain>
    </source>
</reference>
<reference evidence="2" key="1">
    <citation type="journal article" date="2021" name="PeerJ">
        <title>Extensive microbial diversity within the chicken gut microbiome revealed by metagenomics and culture.</title>
        <authorList>
            <person name="Gilroy R."/>
            <person name="Ravi A."/>
            <person name="Getino M."/>
            <person name="Pursley I."/>
            <person name="Horton D.L."/>
            <person name="Alikhan N.F."/>
            <person name="Baker D."/>
            <person name="Gharbi K."/>
            <person name="Hall N."/>
            <person name="Watson M."/>
            <person name="Adriaenssens E.M."/>
            <person name="Foster-Nyarko E."/>
            <person name="Jarju S."/>
            <person name="Secka A."/>
            <person name="Antonio M."/>
            <person name="Oren A."/>
            <person name="Chaudhuri R.R."/>
            <person name="La Ragione R."/>
            <person name="Hildebrand F."/>
            <person name="Pallen M.J."/>
        </authorList>
    </citation>
    <scope>NUCLEOTIDE SEQUENCE</scope>
    <source>
        <strain evidence="2">CHK169-11906</strain>
    </source>
</reference>
<feature type="signal peptide" evidence="1">
    <location>
        <begin position="1"/>
        <end position="19"/>
    </location>
</feature>
<dbReference type="AlphaFoldDB" id="A0A9D2L4B0"/>
<accession>A0A9D2L4B0</accession>
<dbReference type="EMBL" id="DWYR01000013">
    <property type="protein sequence ID" value="HJA99000.1"/>
    <property type="molecule type" value="Genomic_DNA"/>
</dbReference>
<gene>
    <name evidence="2" type="ORF">H9779_05310</name>
</gene>
<comment type="caution">
    <text evidence="2">The sequence shown here is derived from an EMBL/GenBank/DDBJ whole genome shotgun (WGS) entry which is preliminary data.</text>
</comment>
<keyword evidence="1" id="KW-0732">Signal</keyword>
<evidence type="ECO:0000313" key="2">
    <source>
        <dbReference type="EMBL" id="HJA99000.1"/>
    </source>
</evidence>
<dbReference type="PROSITE" id="PS51257">
    <property type="entry name" value="PROKAR_LIPOPROTEIN"/>
    <property type="match status" value="1"/>
</dbReference>
<feature type="chain" id="PRO_5039724691" description="DUF5034 domain-containing protein" evidence="1">
    <location>
        <begin position="20"/>
        <end position="220"/>
    </location>
</feature>
<protein>
    <recommendedName>
        <fullName evidence="4">DUF5034 domain-containing protein</fullName>
    </recommendedName>
</protein>
<dbReference type="Proteomes" id="UP000824259">
    <property type="component" value="Unassembled WGS sequence"/>
</dbReference>
<name>A0A9D2L4B0_9BACT</name>
<evidence type="ECO:0000256" key="1">
    <source>
        <dbReference type="SAM" id="SignalP"/>
    </source>
</evidence>
<proteinExistence type="predicted"/>
<organism evidence="2 3">
    <name type="scientific">Candidatus Alistipes avicola</name>
    <dbReference type="NCBI Taxonomy" id="2838432"/>
    <lineage>
        <taxon>Bacteria</taxon>
        <taxon>Pseudomonadati</taxon>
        <taxon>Bacteroidota</taxon>
        <taxon>Bacteroidia</taxon>
        <taxon>Bacteroidales</taxon>
        <taxon>Rikenellaceae</taxon>
        <taxon>Alistipes</taxon>
    </lineage>
</organism>
<sequence>MRRFFICLFLTLLLGCVCSCDRTRELLSFHQNYIQGYRTGELSLYTAFLRPEEEPEITHFYMGAEEYISPQTDPVEFERLASRNGDVSYNQWINEDPVFYKQPVAFAYDFGSLHITSNADWDTEHPAGSLLDDIMQVEMSSYAEYIRNGYTGPVEVCHKKLASELSAEDMAIVSDSYFTIRFMRAPTLEREHTLTVTLTTTDGKVYTDSLYCIPEVESEN</sequence>
<evidence type="ECO:0008006" key="4">
    <source>
        <dbReference type="Google" id="ProtNLM"/>
    </source>
</evidence>